<dbReference type="OrthoDB" id="26899at2759"/>
<dbReference type="EMBL" id="CAJGYM010000216">
    <property type="protein sequence ID" value="CAD6199924.1"/>
    <property type="molecule type" value="Genomic_DNA"/>
</dbReference>
<feature type="domain" description="SP-RING-type" evidence="13">
    <location>
        <begin position="128"/>
        <end position="176"/>
    </location>
</feature>
<dbReference type="SUPFAM" id="SSF57850">
    <property type="entry name" value="RING/U-box"/>
    <property type="match status" value="1"/>
</dbReference>
<evidence type="ECO:0000256" key="10">
    <source>
        <dbReference type="ARBA" id="ARBA00023242"/>
    </source>
</evidence>
<keyword evidence="6" id="KW-0479">Metal-binding</keyword>
<evidence type="ECO:0000313" key="14">
    <source>
        <dbReference type="EMBL" id="CAD6199924.1"/>
    </source>
</evidence>
<evidence type="ECO:0000256" key="4">
    <source>
        <dbReference type="ARBA" id="ARBA00020923"/>
    </source>
</evidence>
<dbReference type="InterPro" id="IPR013083">
    <property type="entry name" value="Znf_RING/FYVE/PHD"/>
</dbReference>
<keyword evidence="7" id="KW-0863">Zinc-finger</keyword>
<reference evidence="14" key="1">
    <citation type="submission" date="2020-10" db="EMBL/GenBank/DDBJ databases">
        <authorList>
            <person name="Kikuchi T."/>
        </authorList>
    </citation>
    <scope>NUCLEOTIDE SEQUENCE</scope>
    <source>
        <strain evidence="14">NKZ352</strain>
    </source>
</reference>
<evidence type="ECO:0000256" key="6">
    <source>
        <dbReference type="ARBA" id="ARBA00022723"/>
    </source>
</evidence>
<dbReference type="Pfam" id="PF11789">
    <property type="entry name" value="zf-Nse"/>
    <property type="match status" value="1"/>
</dbReference>
<dbReference type="InterPro" id="IPR004181">
    <property type="entry name" value="Znf_MIZ"/>
</dbReference>
<accession>A0A8S1HV33</accession>
<dbReference type="GO" id="GO:0061665">
    <property type="term" value="F:SUMO ligase activity"/>
    <property type="evidence" value="ECO:0007669"/>
    <property type="project" value="TreeGrafter"/>
</dbReference>
<keyword evidence="5" id="KW-0808">Transferase</keyword>
<name>A0A8S1HV33_9PELO</name>
<evidence type="ECO:0000259" key="13">
    <source>
        <dbReference type="Pfam" id="PF11789"/>
    </source>
</evidence>
<proteinExistence type="inferred from homology"/>
<dbReference type="GO" id="GO:0000724">
    <property type="term" value="P:double-strand break repair via homologous recombination"/>
    <property type="evidence" value="ECO:0007669"/>
    <property type="project" value="InterPro"/>
</dbReference>
<gene>
    <name evidence="14" type="ORF">CAUJ_LOCUS15823</name>
</gene>
<dbReference type="CDD" id="cd16651">
    <property type="entry name" value="SPL-RING_NSE2"/>
    <property type="match status" value="1"/>
</dbReference>
<evidence type="ECO:0000256" key="11">
    <source>
        <dbReference type="ARBA" id="ARBA00031731"/>
    </source>
</evidence>
<keyword evidence="9" id="KW-0862">Zinc</keyword>
<dbReference type="Gene3D" id="3.30.40.10">
    <property type="entry name" value="Zinc/RING finger domain, C3HC4 (zinc finger)"/>
    <property type="match status" value="1"/>
</dbReference>
<dbReference type="GO" id="GO:0008270">
    <property type="term" value="F:zinc ion binding"/>
    <property type="evidence" value="ECO:0007669"/>
    <property type="project" value="UniProtKB-KW"/>
</dbReference>
<keyword evidence="8" id="KW-0833">Ubl conjugation pathway</keyword>
<evidence type="ECO:0000256" key="2">
    <source>
        <dbReference type="ARBA" id="ARBA00004718"/>
    </source>
</evidence>
<comment type="pathway">
    <text evidence="2">Protein modification; protein sumoylation.</text>
</comment>
<evidence type="ECO:0000256" key="5">
    <source>
        <dbReference type="ARBA" id="ARBA00022679"/>
    </source>
</evidence>
<evidence type="ECO:0000256" key="7">
    <source>
        <dbReference type="ARBA" id="ARBA00022771"/>
    </source>
</evidence>
<comment type="caution">
    <text evidence="14">The sequence shown here is derived from an EMBL/GenBank/DDBJ whole genome shotgun (WGS) entry which is preliminary data.</text>
</comment>
<comment type="similarity">
    <text evidence="3">Belongs to the NSE2 family.</text>
</comment>
<evidence type="ECO:0000256" key="9">
    <source>
        <dbReference type="ARBA" id="ARBA00022833"/>
    </source>
</evidence>
<organism evidence="14 15">
    <name type="scientific">Caenorhabditis auriculariae</name>
    <dbReference type="NCBI Taxonomy" id="2777116"/>
    <lineage>
        <taxon>Eukaryota</taxon>
        <taxon>Metazoa</taxon>
        <taxon>Ecdysozoa</taxon>
        <taxon>Nematoda</taxon>
        <taxon>Chromadorea</taxon>
        <taxon>Rhabditida</taxon>
        <taxon>Rhabditina</taxon>
        <taxon>Rhabditomorpha</taxon>
        <taxon>Rhabditoidea</taxon>
        <taxon>Rhabditidae</taxon>
        <taxon>Peloderinae</taxon>
        <taxon>Caenorhabditis</taxon>
    </lineage>
</organism>
<dbReference type="GO" id="GO:0030915">
    <property type="term" value="C:Smc5-Smc6 complex"/>
    <property type="evidence" value="ECO:0007669"/>
    <property type="project" value="InterPro"/>
</dbReference>
<keyword evidence="15" id="KW-1185">Reference proteome</keyword>
<evidence type="ECO:0000256" key="12">
    <source>
        <dbReference type="ARBA" id="ARBA00032533"/>
    </source>
</evidence>
<dbReference type="PANTHER" id="PTHR21330">
    <property type="entry name" value="E3 SUMO-PROTEIN LIGASE NSE2"/>
    <property type="match status" value="1"/>
</dbReference>
<dbReference type="AlphaFoldDB" id="A0A8S1HV33"/>
<evidence type="ECO:0000313" key="15">
    <source>
        <dbReference type="Proteomes" id="UP000835052"/>
    </source>
</evidence>
<dbReference type="GO" id="GO:0005634">
    <property type="term" value="C:nucleus"/>
    <property type="evidence" value="ECO:0007669"/>
    <property type="project" value="UniProtKB-SubCell"/>
</dbReference>
<comment type="subcellular location">
    <subcellularLocation>
        <location evidence="1">Nucleus</location>
    </subcellularLocation>
</comment>
<protein>
    <recommendedName>
        <fullName evidence="4">E3 SUMO-protein ligase NSE2</fullName>
    </recommendedName>
    <alternativeName>
        <fullName evidence="11">E3 SUMO-protein transferase NSE2</fullName>
    </alternativeName>
    <alternativeName>
        <fullName evidence="12">Non-structural maintenance of chromosomes element 2 homolog</fullName>
    </alternativeName>
</protein>
<keyword evidence="10" id="KW-0539">Nucleus</keyword>
<evidence type="ECO:0000256" key="8">
    <source>
        <dbReference type="ARBA" id="ARBA00022786"/>
    </source>
</evidence>
<evidence type="ECO:0000256" key="1">
    <source>
        <dbReference type="ARBA" id="ARBA00004123"/>
    </source>
</evidence>
<dbReference type="Proteomes" id="UP000835052">
    <property type="component" value="Unassembled WGS sequence"/>
</dbReference>
<dbReference type="GO" id="GO:0016925">
    <property type="term" value="P:protein sumoylation"/>
    <property type="evidence" value="ECO:0007669"/>
    <property type="project" value="TreeGrafter"/>
</dbReference>
<evidence type="ECO:0000256" key="3">
    <source>
        <dbReference type="ARBA" id="ARBA00008212"/>
    </source>
</evidence>
<dbReference type="PANTHER" id="PTHR21330:SF1">
    <property type="entry name" value="E3 SUMO-PROTEIN LIGASE NSE2"/>
    <property type="match status" value="1"/>
</dbReference>
<dbReference type="InterPro" id="IPR026846">
    <property type="entry name" value="Nse2(Mms21)"/>
</dbReference>
<sequence length="195" mass="21868">MSGARVMNDEQYTELGRDLTSLRPYIESCLTLISSQCDTIGANSEQAKNLLEELEKLKEIDIGIEKAIKTLRAVNLPVHKNDVVPSKEEMKKAWDTAYDEAEGVAVLEDRFQTITSRLNGEEIEATVTYSKKDPLTKKDIENPVKNPNCGHVYDESSVQEHVGSRKGVKCPIIGCKAEIHLKKLIPYPEFFMNAV</sequence>